<protein>
    <submittedName>
        <fullName evidence="2">Uncharacterized protein</fullName>
    </submittedName>
</protein>
<dbReference type="EMBL" id="CADCTV010000325">
    <property type="protein sequence ID" value="CAA9317561.1"/>
    <property type="molecule type" value="Genomic_DNA"/>
</dbReference>
<evidence type="ECO:0000256" key="1">
    <source>
        <dbReference type="SAM" id="MobiDB-lite"/>
    </source>
</evidence>
<name>A0A6J4KY84_9BACT</name>
<feature type="non-terminal residue" evidence="2">
    <location>
        <position position="61"/>
    </location>
</feature>
<evidence type="ECO:0000313" key="2">
    <source>
        <dbReference type="EMBL" id="CAA9317561.1"/>
    </source>
</evidence>
<organism evidence="2">
    <name type="scientific">uncultured Gemmatimonadota bacterium</name>
    <dbReference type="NCBI Taxonomy" id="203437"/>
    <lineage>
        <taxon>Bacteria</taxon>
        <taxon>Pseudomonadati</taxon>
        <taxon>Gemmatimonadota</taxon>
        <taxon>environmental samples</taxon>
    </lineage>
</organism>
<sequence length="61" mass="6696">GRGDDDRLRGVSNAAVQSQAALSPGPLSRKRARGRIRLHFGGWGCDVIPTDRPRRPDPYDV</sequence>
<dbReference type="AlphaFoldDB" id="A0A6J4KY84"/>
<accession>A0A6J4KY84</accession>
<gene>
    <name evidence="2" type="ORF">AVDCRST_MAG89-1481</name>
</gene>
<proteinExistence type="predicted"/>
<reference evidence="2" key="1">
    <citation type="submission" date="2020-02" db="EMBL/GenBank/DDBJ databases">
        <authorList>
            <person name="Meier V. D."/>
        </authorList>
    </citation>
    <scope>NUCLEOTIDE SEQUENCE</scope>
    <source>
        <strain evidence="2">AVDCRST_MAG89</strain>
    </source>
</reference>
<feature type="region of interest" description="Disordered" evidence="1">
    <location>
        <begin position="1"/>
        <end position="29"/>
    </location>
</feature>
<feature type="non-terminal residue" evidence="2">
    <location>
        <position position="1"/>
    </location>
</feature>